<feature type="transmembrane region" description="Helical" evidence="5">
    <location>
        <begin position="267"/>
        <end position="291"/>
    </location>
</feature>
<sequence>MPLKDVLQALAIVLIWGVNFVVIKYGVADVPPLLLGALRFMLAAFPAVLLVRRPSLPWGWVLAYGLCVGFGQFAFLFSAIKLGMPAGLASVVLQSQAFFTLILAGLLLHERWQAAQILGLLCACAGLALIGLAKGGSMTAIGFGLTLAAAVCWASSNIIVRLMGKAGHTVQPLNLVVWSSLVPPLPYLAMSWWLEGPARMELALRHFSLGSFLAVAYLAFMATLLGYGMWSRLLSRHPANKVAPFSLLVPVVGVLTSALLLGERLSLLQAAGSVLLLAGLVVNVFGGMVLARWRRGTVAHGA</sequence>
<feature type="transmembrane region" description="Helical" evidence="5">
    <location>
        <begin position="139"/>
        <end position="160"/>
    </location>
</feature>
<organism evidence="7 8">
    <name type="scientific">Aquitalea magnusonii</name>
    <dbReference type="NCBI Taxonomy" id="332411"/>
    <lineage>
        <taxon>Bacteria</taxon>
        <taxon>Pseudomonadati</taxon>
        <taxon>Pseudomonadota</taxon>
        <taxon>Betaproteobacteria</taxon>
        <taxon>Neisseriales</taxon>
        <taxon>Chromobacteriaceae</taxon>
        <taxon>Aquitalea</taxon>
    </lineage>
</organism>
<gene>
    <name evidence="7" type="ORF">DFR38_102355</name>
</gene>
<dbReference type="InterPro" id="IPR000620">
    <property type="entry name" value="EamA_dom"/>
</dbReference>
<dbReference type="EMBL" id="QJKC01000002">
    <property type="protein sequence ID" value="PXX50698.1"/>
    <property type="molecule type" value="Genomic_DNA"/>
</dbReference>
<name>A0A318JR20_9NEIS</name>
<feature type="transmembrane region" description="Helical" evidence="5">
    <location>
        <begin position="242"/>
        <end position="261"/>
    </location>
</feature>
<proteinExistence type="predicted"/>
<keyword evidence="8" id="KW-1185">Reference proteome</keyword>
<evidence type="ECO:0000256" key="4">
    <source>
        <dbReference type="ARBA" id="ARBA00023136"/>
    </source>
</evidence>
<accession>A0A318JR20</accession>
<evidence type="ECO:0000259" key="6">
    <source>
        <dbReference type="Pfam" id="PF00892"/>
    </source>
</evidence>
<dbReference type="OrthoDB" id="7158585at2"/>
<evidence type="ECO:0000313" key="8">
    <source>
        <dbReference type="Proteomes" id="UP000248395"/>
    </source>
</evidence>
<feature type="transmembrane region" description="Helical" evidence="5">
    <location>
        <begin position="206"/>
        <end position="230"/>
    </location>
</feature>
<dbReference type="Pfam" id="PF00892">
    <property type="entry name" value="EamA"/>
    <property type="match status" value="2"/>
</dbReference>
<keyword evidence="2 5" id="KW-0812">Transmembrane</keyword>
<evidence type="ECO:0000256" key="2">
    <source>
        <dbReference type="ARBA" id="ARBA00022692"/>
    </source>
</evidence>
<evidence type="ECO:0000256" key="1">
    <source>
        <dbReference type="ARBA" id="ARBA00004141"/>
    </source>
</evidence>
<reference evidence="7 8" key="1">
    <citation type="submission" date="2018-05" db="EMBL/GenBank/DDBJ databases">
        <title>Genomic Encyclopedia of Type Strains, Phase IV (KMG-IV): sequencing the most valuable type-strain genomes for metagenomic binning, comparative biology and taxonomic classification.</title>
        <authorList>
            <person name="Goeker M."/>
        </authorList>
    </citation>
    <scope>NUCLEOTIDE SEQUENCE [LARGE SCALE GENOMIC DNA]</scope>
    <source>
        <strain evidence="7 8">DSM 25134</strain>
    </source>
</reference>
<dbReference type="PANTHER" id="PTHR32322">
    <property type="entry name" value="INNER MEMBRANE TRANSPORTER"/>
    <property type="match status" value="1"/>
</dbReference>
<comment type="caution">
    <text evidence="7">The sequence shown here is derived from an EMBL/GenBank/DDBJ whole genome shotgun (WGS) entry which is preliminary data.</text>
</comment>
<dbReference type="Proteomes" id="UP000248395">
    <property type="component" value="Unassembled WGS sequence"/>
</dbReference>
<feature type="transmembrane region" description="Helical" evidence="5">
    <location>
        <begin position="115"/>
        <end position="133"/>
    </location>
</feature>
<evidence type="ECO:0000256" key="3">
    <source>
        <dbReference type="ARBA" id="ARBA00022989"/>
    </source>
</evidence>
<dbReference type="AlphaFoldDB" id="A0A318JR20"/>
<evidence type="ECO:0000256" key="5">
    <source>
        <dbReference type="SAM" id="Phobius"/>
    </source>
</evidence>
<dbReference type="SUPFAM" id="SSF103481">
    <property type="entry name" value="Multidrug resistance efflux transporter EmrE"/>
    <property type="match status" value="2"/>
</dbReference>
<feature type="transmembrane region" description="Helical" evidence="5">
    <location>
        <begin position="86"/>
        <end position="108"/>
    </location>
</feature>
<feature type="transmembrane region" description="Helical" evidence="5">
    <location>
        <begin position="33"/>
        <end position="51"/>
    </location>
</feature>
<dbReference type="RefSeq" id="WP_059286903.1">
    <property type="nucleotide sequence ID" value="NZ_LNQU01000123.1"/>
</dbReference>
<feature type="transmembrane region" description="Helical" evidence="5">
    <location>
        <begin position="7"/>
        <end position="27"/>
    </location>
</feature>
<feature type="domain" description="EamA" evidence="6">
    <location>
        <begin position="142"/>
        <end position="284"/>
    </location>
</feature>
<comment type="subcellular location">
    <subcellularLocation>
        <location evidence="1">Membrane</location>
        <topology evidence="1">Multi-pass membrane protein</topology>
    </subcellularLocation>
</comment>
<dbReference type="Gene3D" id="1.10.3730.20">
    <property type="match status" value="2"/>
</dbReference>
<protein>
    <submittedName>
        <fullName evidence="7">O-acetylserine/cysteine efflux transporter</fullName>
    </submittedName>
</protein>
<dbReference type="PANTHER" id="PTHR32322:SF9">
    <property type="entry name" value="AMINO-ACID METABOLITE EFFLUX PUMP-RELATED"/>
    <property type="match status" value="1"/>
</dbReference>
<evidence type="ECO:0000313" key="7">
    <source>
        <dbReference type="EMBL" id="PXX50698.1"/>
    </source>
</evidence>
<dbReference type="InterPro" id="IPR037185">
    <property type="entry name" value="EmrE-like"/>
</dbReference>
<keyword evidence="3 5" id="KW-1133">Transmembrane helix</keyword>
<feature type="transmembrane region" description="Helical" evidence="5">
    <location>
        <begin position="58"/>
        <end position="80"/>
    </location>
</feature>
<dbReference type="InterPro" id="IPR050638">
    <property type="entry name" value="AA-Vitamin_Transporters"/>
</dbReference>
<keyword evidence="4 5" id="KW-0472">Membrane</keyword>
<dbReference type="GO" id="GO:0016020">
    <property type="term" value="C:membrane"/>
    <property type="evidence" value="ECO:0007669"/>
    <property type="project" value="UniProtKB-SubCell"/>
</dbReference>
<feature type="domain" description="EamA" evidence="6">
    <location>
        <begin position="6"/>
        <end position="131"/>
    </location>
</feature>
<feature type="transmembrane region" description="Helical" evidence="5">
    <location>
        <begin position="172"/>
        <end position="194"/>
    </location>
</feature>